<organism evidence="2 3">
    <name type="scientific">Stigmatella aurantiaca (strain DW4/3-1)</name>
    <dbReference type="NCBI Taxonomy" id="378806"/>
    <lineage>
        <taxon>Bacteria</taxon>
        <taxon>Pseudomonadati</taxon>
        <taxon>Myxococcota</taxon>
        <taxon>Myxococcia</taxon>
        <taxon>Myxococcales</taxon>
        <taxon>Cystobacterineae</taxon>
        <taxon>Archangiaceae</taxon>
        <taxon>Stigmatella</taxon>
    </lineage>
</organism>
<dbReference type="SMART" id="SM00860">
    <property type="entry name" value="SMI1_KNR4"/>
    <property type="match status" value="1"/>
</dbReference>
<dbReference type="PATRIC" id="fig|378806.16.peg.9082"/>
<dbReference type="Gene3D" id="3.40.1580.10">
    <property type="entry name" value="SMI1/KNR4-like"/>
    <property type="match status" value="1"/>
</dbReference>
<proteinExistence type="predicted"/>
<evidence type="ECO:0000313" key="2">
    <source>
        <dbReference type="EMBL" id="EAU69629.1"/>
    </source>
</evidence>
<evidence type="ECO:0000313" key="3">
    <source>
        <dbReference type="Proteomes" id="UP000032702"/>
    </source>
</evidence>
<comment type="caution">
    <text evidence="2">The sequence shown here is derived from an EMBL/GenBank/DDBJ whole genome shotgun (WGS) entry which is preliminary data.</text>
</comment>
<dbReference type="Proteomes" id="UP000032702">
    <property type="component" value="Unassembled WGS sequence"/>
</dbReference>
<dbReference type="InterPro" id="IPR037883">
    <property type="entry name" value="Knr4/Smi1-like_sf"/>
</dbReference>
<protein>
    <recommendedName>
        <fullName evidence="1">Knr4/Smi1-like domain-containing protein</fullName>
    </recommendedName>
</protein>
<sequence length="165" mass="19017">MTVMVAKIENLLQEISREHFPYAPAHPDELADFERRMGWKLDPDLRAFYLHCNGAELIERLPNSPYLILPLGEIVRARVAIFGKRKDDDQHGPASVYAICDVQDGNFVLMDVSRQQNGHYPLIDGYHEAWPDPAYCRQIASSFAEFLERALRTREPAYWLRSMGP</sequence>
<dbReference type="InterPro" id="IPR018958">
    <property type="entry name" value="Knr4/Smi1-like_dom"/>
</dbReference>
<dbReference type="SUPFAM" id="SSF160631">
    <property type="entry name" value="SMI1/KNR4-like"/>
    <property type="match status" value="1"/>
</dbReference>
<dbReference type="EMBL" id="AAMD01000004">
    <property type="protein sequence ID" value="EAU69629.1"/>
    <property type="molecule type" value="Genomic_DNA"/>
</dbReference>
<accession>Q09D40</accession>
<dbReference type="AlphaFoldDB" id="Q09D40"/>
<gene>
    <name evidence="2" type="ORF">STIAU_2945</name>
</gene>
<feature type="domain" description="Knr4/Smi1-like" evidence="1">
    <location>
        <begin position="24"/>
        <end position="149"/>
    </location>
</feature>
<reference evidence="2 3" key="1">
    <citation type="submission" date="2006-04" db="EMBL/GenBank/DDBJ databases">
        <authorList>
            <person name="Nierman W.C."/>
        </authorList>
    </citation>
    <scope>NUCLEOTIDE SEQUENCE [LARGE SCALE GENOMIC DNA]</scope>
    <source>
        <strain evidence="2 3">DW4/3-1</strain>
    </source>
</reference>
<evidence type="ECO:0000259" key="1">
    <source>
        <dbReference type="SMART" id="SM00860"/>
    </source>
</evidence>
<dbReference type="Pfam" id="PF09346">
    <property type="entry name" value="SMI1_KNR4"/>
    <property type="match status" value="1"/>
</dbReference>
<name>Q09D40_STIAD</name>